<dbReference type="EMBL" id="HBUF01375051">
    <property type="protein sequence ID" value="CAG6727934.1"/>
    <property type="molecule type" value="Transcribed_RNA"/>
</dbReference>
<accession>A0A8D9DU08</accession>
<reference evidence="1" key="1">
    <citation type="submission" date="2021-05" db="EMBL/GenBank/DDBJ databases">
        <authorList>
            <person name="Alioto T."/>
            <person name="Alioto T."/>
            <person name="Gomez Garrido J."/>
        </authorList>
    </citation>
    <scope>NUCLEOTIDE SEQUENCE</scope>
</reference>
<sequence>MRRRLWSGHYKTLWIRPKPLRFVRGPPLYLSSSRKLSARSKNIFLVCRGKWRSTWSTPTHSSFCIDLSKTISLVYSPHYMPTSAPITLWKIFLSSDVLLQNKCPFYSPPSPWLPNSLPFQSREDR</sequence>
<dbReference type="EMBL" id="HBUF01375050">
    <property type="protein sequence ID" value="CAG6727932.1"/>
    <property type="molecule type" value="Transcribed_RNA"/>
</dbReference>
<dbReference type="EMBL" id="HBUF01375049">
    <property type="protein sequence ID" value="CAG6727930.1"/>
    <property type="molecule type" value="Transcribed_RNA"/>
</dbReference>
<dbReference type="AlphaFoldDB" id="A0A8D9DU08"/>
<organism evidence="1">
    <name type="scientific">Cacopsylla melanoneura</name>
    <dbReference type="NCBI Taxonomy" id="428564"/>
    <lineage>
        <taxon>Eukaryota</taxon>
        <taxon>Metazoa</taxon>
        <taxon>Ecdysozoa</taxon>
        <taxon>Arthropoda</taxon>
        <taxon>Hexapoda</taxon>
        <taxon>Insecta</taxon>
        <taxon>Pterygota</taxon>
        <taxon>Neoptera</taxon>
        <taxon>Paraneoptera</taxon>
        <taxon>Hemiptera</taxon>
        <taxon>Sternorrhyncha</taxon>
        <taxon>Psylloidea</taxon>
        <taxon>Psyllidae</taxon>
        <taxon>Psyllinae</taxon>
        <taxon>Cacopsylla</taxon>
    </lineage>
</organism>
<evidence type="ECO:0000313" key="1">
    <source>
        <dbReference type="EMBL" id="CAG6727934.1"/>
    </source>
</evidence>
<name>A0A8D9DU08_9HEMI</name>
<dbReference type="EMBL" id="HBUF01375048">
    <property type="protein sequence ID" value="CAG6727928.1"/>
    <property type="molecule type" value="Transcribed_RNA"/>
</dbReference>
<protein>
    <submittedName>
        <fullName evidence="1">Uncharacterized protein</fullName>
    </submittedName>
</protein>
<proteinExistence type="predicted"/>